<evidence type="ECO:0000313" key="1">
    <source>
        <dbReference type="EMBL" id="BFM41759.1"/>
    </source>
</evidence>
<evidence type="ECO:0008006" key="2">
    <source>
        <dbReference type="Google" id="ProtNLM"/>
    </source>
</evidence>
<proteinExistence type="predicted"/>
<gene>
    <name evidence="1" type="ORF">CFS9_04000</name>
</gene>
<name>A0AAT9GWE3_9FLAO</name>
<accession>A0AAT9GWE3</accession>
<reference evidence="1" key="1">
    <citation type="submission" date="2024-05" db="EMBL/GenBank/DDBJ databases">
        <title>Whole-Genome Sequence of CFS9, a Potential Fish Probiotic Isolated from the Body Surface of Silurus asotus.</title>
        <authorList>
            <person name="Kojima M."/>
            <person name="Tobioka K."/>
            <person name="Yokota K."/>
            <person name="Nakatani H."/>
            <person name="Hori K."/>
            <person name="Tamaru Y."/>
            <person name="Okazaki F."/>
        </authorList>
    </citation>
    <scope>NUCLEOTIDE SEQUENCE</scope>
    <source>
        <strain evidence="1">CFS9</strain>
    </source>
</reference>
<protein>
    <recommendedName>
        <fullName evidence="2">Four helix bundle protein</fullName>
    </recommendedName>
</protein>
<dbReference type="AlphaFoldDB" id="A0AAT9GWE3"/>
<organism evidence="1">
    <name type="scientific">Flavobacterium sp. CFS9</name>
    <dbReference type="NCBI Taxonomy" id="3143118"/>
    <lineage>
        <taxon>Bacteria</taxon>
        <taxon>Pseudomonadati</taxon>
        <taxon>Bacteroidota</taxon>
        <taxon>Flavobacteriia</taxon>
        <taxon>Flavobacteriales</taxon>
        <taxon>Flavobacteriaceae</taxon>
        <taxon>Flavobacterium</taxon>
    </lineage>
</organism>
<sequence>MQYDIKEYTREGAKILVNCLNALRKKLSDFASLPAKSTQTTYHSNPFNLWQETLRLRVSASKYF</sequence>
<dbReference type="EMBL" id="AP031573">
    <property type="protein sequence ID" value="BFM41759.1"/>
    <property type="molecule type" value="Genomic_DNA"/>
</dbReference>